<keyword evidence="3" id="KW-0804">Transcription</keyword>
<organism evidence="5 6">
    <name type="scientific">Streptomyces albireticuli</name>
    <dbReference type="NCBI Taxonomy" id="1940"/>
    <lineage>
        <taxon>Bacteria</taxon>
        <taxon>Bacillati</taxon>
        <taxon>Actinomycetota</taxon>
        <taxon>Actinomycetes</taxon>
        <taxon>Kitasatosporales</taxon>
        <taxon>Streptomycetaceae</taxon>
        <taxon>Streptomyces</taxon>
    </lineage>
</organism>
<feature type="domain" description="HTH hxlR-type" evidence="4">
    <location>
        <begin position="1"/>
        <end position="89"/>
    </location>
</feature>
<dbReference type="SUPFAM" id="SSF46785">
    <property type="entry name" value="Winged helix' DNA-binding domain"/>
    <property type="match status" value="2"/>
</dbReference>
<keyword evidence="6" id="KW-1185">Reference proteome</keyword>
<dbReference type="InterPro" id="IPR036388">
    <property type="entry name" value="WH-like_DNA-bd_sf"/>
</dbReference>
<reference evidence="5 6" key="1">
    <citation type="submission" date="2017-08" db="EMBL/GenBank/DDBJ databases">
        <title>Genome sequence of Streptomyces albireticuli NRRL B-1670.</title>
        <authorList>
            <person name="Graham D.E."/>
            <person name="Mahan K.M."/>
            <person name="Klingeman D.M."/>
            <person name="Hettich R.L."/>
            <person name="Parry R.J."/>
            <person name="Spain J.C."/>
        </authorList>
    </citation>
    <scope>NUCLEOTIDE SEQUENCE [LARGE SCALE GENOMIC DNA]</scope>
    <source>
        <strain evidence="5 6">NRRL B-1670</strain>
    </source>
</reference>
<dbReference type="EMBL" id="NSJV01000254">
    <property type="protein sequence ID" value="PAU48413.1"/>
    <property type="molecule type" value="Genomic_DNA"/>
</dbReference>
<dbReference type="AlphaFoldDB" id="A0A2A2D7H0"/>
<evidence type="ECO:0000256" key="3">
    <source>
        <dbReference type="ARBA" id="ARBA00023163"/>
    </source>
</evidence>
<dbReference type="PANTHER" id="PTHR33204:SF37">
    <property type="entry name" value="HTH-TYPE TRANSCRIPTIONAL REGULATOR YODB"/>
    <property type="match status" value="1"/>
</dbReference>
<dbReference type="Proteomes" id="UP000218944">
    <property type="component" value="Unassembled WGS sequence"/>
</dbReference>
<accession>A0A2A2D7H0</accession>
<dbReference type="PROSITE" id="PS51118">
    <property type="entry name" value="HTH_HXLR"/>
    <property type="match status" value="1"/>
</dbReference>
<evidence type="ECO:0000256" key="2">
    <source>
        <dbReference type="ARBA" id="ARBA00023125"/>
    </source>
</evidence>
<dbReference type="InterPro" id="IPR036390">
    <property type="entry name" value="WH_DNA-bd_sf"/>
</dbReference>
<keyword evidence="2" id="KW-0238">DNA-binding</keyword>
<sequence>MLAPRWSVWALMTLAGQPLRYAEIKPKLPWLADGQLHPRLRKLTDAGLVERTAYAPRHVTYGLTARGAELMPVLTVIAAWGNTHLEKNLVPNAKTGEPEPERIAAADNIEDSLTLLTPRHATPLLWALKARGAASARGLAAAAMPGYNLSAVYPPLRQLIDDGLVEATDESAFQLSAQGRDLAPLYRALSAWAGGRPLSDSGSHPVWGQAPAPSQVRTGAWVTHQSRVPALPAPAPSAPVLPAAQRPVARWQPGDLFSHQVPARPITAPSAGVHRR</sequence>
<evidence type="ECO:0000313" key="6">
    <source>
        <dbReference type="Proteomes" id="UP000218944"/>
    </source>
</evidence>
<proteinExistence type="predicted"/>
<evidence type="ECO:0000259" key="4">
    <source>
        <dbReference type="PROSITE" id="PS51118"/>
    </source>
</evidence>
<dbReference type="PANTHER" id="PTHR33204">
    <property type="entry name" value="TRANSCRIPTIONAL REGULATOR, MARR FAMILY"/>
    <property type="match status" value="1"/>
</dbReference>
<dbReference type="Gene3D" id="1.10.10.10">
    <property type="entry name" value="Winged helix-like DNA-binding domain superfamily/Winged helix DNA-binding domain"/>
    <property type="match status" value="2"/>
</dbReference>
<comment type="caution">
    <text evidence="5">The sequence shown here is derived from an EMBL/GenBank/DDBJ whole genome shotgun (WGS) entry which is preliminary data.</text>
</comment>
<dbReference type="GO" id="GO:0003677">
    <property type="term" value="F:DNA binding"/>
    <property type="evidence" value="ECO:0007669"/>
    <property type="project" value="UniProtKB-KW"/>
</dbReference>
<evidence type="ECO:0000313" key="5">
    <source>
        <dbReference type="EMBL" id="PAU48413.1"/>
    </source>
</evidence>
<dbReference type="Pfam" id="PF01638">
    <property type="entry name" value="HxlR"/>
    <property type="match status" value="1"/>
</dbReference>
<dbReference type="InterPro" id="IPR002577">
    <property type="entry name" value="HTH_HxlR"/>
</dbReference>
<protein>
    <recommendedName>
        <fullName evidence="4">HTH hxlR-type domain-containing protein</fullName>
    </recommendedName>
</protein>
<gene>
    <name evidence="5" type="ORF">CK936_13530</name>
</gene>
<evidence type="ECO:0000256" key="1">
    <source>
        <dbReference type="ARBA" id="ARBA00023015"/>
    </source>
</evidence>
<keyword evidence="1" id="KW-0805">Transcription regulation</keyword>
<name>A0A2A2D7H0_9ACTN</name>